<keyword evidence="2 3" id="KW-0012">Acyltransferase</keyword>
<dbReference type="InterPro" id="IPR000182">
    <property type="entry name" value="GNAT_dom"/>
</dbReference>
<dbReference type="InterPro" id="IPR016181">
    <property type="entry name" value="Acyl_CoA_acyltransferase"/>
</dbReference>
<proteinExistence type="predicted"/>
<organism evidence="3">
    <name type="scientific">Ectopseudomonas oleovorans</name>
    <name type="common">Pseudomonas oleovorans</name>
    <dbReference type="NCBI Taxonomy" id="301"/>
    <lineage>
        <taxon>Bacteria</taxon>
        <taxon>Pseudomonadati</taxon>
        <taxon>Pseudomonadota</taxon>
        <taxon>Gammaproteobacteria</taxon>
        <taxon>Pseudomonadales</taxon>
        <taxon>Pseudomonadaceae</taxon>
        <taxon>Ectopseudomonas</taxon>
    </lineage>
</organism>
<protein>
    <submittedName>
        <fullName evidence="3">Acetyltransferase YPN_1354</fullName>
        <ecNumber evidence="3">2.3.1.-</ecNumber>
    </submittedName>
</protein>
<dbReference type="PANTHER" id="PTHR43877">
    <property type="entry name" value="AMINOALKYLPHOSPHONATE N-ACETYLTRANSFERASE-RELATED-RELATED"/>
    <property type="match status" value="1"/>
</dbReference>
<dbReference type="GO" id="GO:0016747">
    <property type="term" value="F:acyltransferase activity, transferring groups other than amino-acyl groups"/>
    <property type="evidence" value="ECO:0007669"/>
    <property type="project" value="InterPro"/>
</dbReference>
<dbReference type="AlphaFoldDB" id="A0A653AYW8"/>
<dbReference type="SUPFAM" id="SSF55729">
    <property type="entry name" value="Acyl-CoA N-acyltransferases (Nat)"/>
    <property type="match status" value="1"/>
</dbReference>
<dbReference type="PROSITE" id="PS51186">
    <property type="entry name" value="GNAT"/>
    <property type="match status" value="1"/>
</dbReference>
<evidence type="ECO:0000256" key="1">
    <source>
        <dbReference type="ARBA" id="ARBA00022679"/>
    </source>
</evidence>
<accession>A0A653AYW8</accession>
<dbReference type="EMBL" id="LR130779">
    <property type="protein sequence ID" value="VDN61187.1"/>
    <property type="molecule type" value="Genomic_DNA"/>
</dbReference>
<dbReference type="InterPro" id="IPR050832">
    <property type="entry name" value="Bact_Acetyltransf"/>
</dbReference>
<name>A0A653AYW8_ECTOL</name>
<dbReference type="PANTHER" id="PTHR43877:SF2">
    <property type="entry name" value="AMINOALKYLPHOSPHONATE N-ACETYLTRANSFERASE-RELATED"/>
    <property type="match status" value="1"/>
</dbReference>
<evidence type="ECO:0000256" key="2">
    <source>
        <dbReference type="ARBA" id="ARBA00023315"/>
    </source>
</evidence>
<gene>
    <name evidence="3" type="ORF">POT9AD_0196</name>
</gene>
<evidence type="ECO:0000313" key="3">
    <source>
        <dbReference type="EMBL" id="VDN61187.1"/>
    </source>
</evidence>
<dbReference type="Gene3D" id="3.40.630.30">
    <property type="match status" value="1"/>
</dbReference>
<sequence>MLIRPFQPSDEAAVVDLWQRCDLTRPWNDPYKDIQRKLQVQPELFLVGEIDGTLVASAMAGYEGHRGWVNYLAVCPQQRQRGLARQLMAHIETLLLAMGCPKLSLQVRDTNAAALAFYERLGYQIDASVSLGKRLIADD</sequence>
<keyword evidence="1 3" id="KW-0808">Transferase</keyword>
<dbReference type="NCBIfam" id="NF002959">
    <property type="entry name" value="PRK03624.1"/>
    <property type="match status" value="1"/>
</dbReference>
<dbReference type="EC" id="2.3.1.-" evidence="3"/>
<dbReference type="OrthoDB" id="1821130at2"/>
<dbReference type="CDD" id="cd04301">
    <property type="entry name" value="NAT_SF"/>
    <property type="match status" value="1"/>
</dbReference>
<reference evidence="3" key="1">
    <citation type="submission" date="2018-11" db="EMBL/GenBank/DDBJ databases">
        <authorList>
            <consortium name="Genoscope - CEA"/>
            <person name="William W."/>
        </authorList>
    </citation>
    <scope>NUCLEOTIDE SEQUENCE [LARGE SCALE GENOMIC DNA]</scope>
    <source>
        <strain evidence="3">T9AD</strain>
    </source>
</reference>
<dbReference type="Pfam" id="PF00583">
    <property type="entry name" value="Acetyltransf_1"/>
    <property type="match status" value="1"/>
</dbReference>